<dbReference type="Pfam" id="PF07910">
    <property type="entry name" value="Peptidase_C78"/>
    <property type="match status" value="1"/>
</dbReference>
<dbReference type="Gene3D" id="3.90.70.130">
    <property type="match status" value="1"/>
</dbReference>
<organism evidence="4 5">
    <name type="scientific">Neohortaea acidophila</name>
    <dbReference type="NCBI Taxonomy" id="245834"/>
    <lineage>
        <taxon>Eukaryota</taxon>
        <taxon>Fungi</taxon>
        <taxon>Dikarya</taxon>
        <taxon>Ascomycota</taxon>
        <taxon>Pezizomycotina</taxon>
        <taxon>Dothideomycetes</taxon>
        <taxon>Dothideomycetidae</taxon>
        <taxon>Mycosphaerellales</taxon>
        <taxon>Teratosphaeriaceae</taxon>
        <taxon>Neohortaea</taxon>
    </lineage>
</organism>
<accession>A0A6A6PYS5</accession>
<feature type="compositionally biased region" description="Polar residues" evidence="2">
    <location>
        <begin position="150"/>
        <end position="163"/>
    </location>
</feature>
<feature type="domain" description="UFSP1/2/DUB catalytic" evidence="3">
    <location>
        <begin position="245"/>
        <end position="470"/>
    </location>
</feature>
<name>A0A6A6PYS5_9PEZI</name>
<dbReference type="EMBL" id="MU001634">
    <property type="protein sequence ID" value="KAF2484613.1"/>
    <property type="molecule type" value="Genomic_DNA"/>
</dbReference>
<keyword evidence="5" id="KW-1185">Reference proteome</keyword>
<dbReference type="AlphaFoldDB" id="A0A6A6PYS5"/>
<proteinExistence type="predicted"/>
<evidence type="ECO:0000259" key="3">
    <source>
        <dbReference type="Pfam" id="PF07910"/>
    </source>
</evidence>
<dbReference type="GO" id="GO:0016787">
    <property type="term" value="F:hydrolase activity"/>
    <property type="evidence" value="ECO:0007669"/>
    <property type="project" value="UniProtKB-KW"/>
</dbReference>
<sequence>MAVELHCPFCGFQSQDGEYAMQLHIEEHHTDDSPFVAIRDNLTSPAAQASGPTSPSEELLIPDEWTKCTRPGCGEFVHLSGVDEHLGMHEAIAEVEQDDQQGAKHQKSASSTRKPSTPNGIDRSPAKRETPKHPSKPNDRPTHTLIHYFSGTSTVGRQSTPAQRTMLREPSHPGRLGRRELGPHAYEKVMPAEVRRRLLNYAIPQQVNRIGRDGRLHRETYIANETSGLVHALADLSSMDPTVEVAYFCDPGVRHIAKLNCEGNFCGYWNIQMQLSLVIDSRTYVNTTGFQIMPNVLQIQDTIEQAWNNGICPYGRVETGGVRGTRKWIGTHEAVACLTQLGMALEPFSFKDEGDGVSFHPAGAALLDHVEASFLGSLKTEANEERRKASVTTMPPMYFQRFGHSTTIVGLERKRDGSRNLLVFDPSFATTSTMKLVLEGGKTRATPEALLRPYRRSEQSLSQWNEFELIL</sequence>
<evidence type="ECO:0000256" key="1">
    <source>
        <dbReference type="ARBA" id="ARBA00022801"/>
    </source>
</evidence>
<protein>
    <submittedName>
        <fullName evidence="4">Peptidase family C78-domain-containing protein</fullName>
    </submittedName>
</protein>
<evidence type="ECO:0000313" key="5">
    <source>
        <dbReference type="Proteomes" id="UP000799767"/>
    </source>
</evidence>
<dbReference type="Proteomes" id="UP000799767">
    <property type="component" value="Unassembled WGS sequence"/>
</dbReference>
<feature type="region of interest" description="Disordered" evidence="2">
    <location>
        <begin position="98"/>
        <end position="180"/>
    </location>
</feature>
<reference evidence="4" key="1">
    <citation type="journal article" date="2020" name="Stud. Mycol.">
        <title>101 Dothideomycetes genomes: a test case for predicting lifestyles and emergence of pathogens.</title>
        <authorList>
            <person name="Haridas S."/>
            <person name="Albert R."/>
            <person name="Binder M."/>
            <person name="Bloem J."/>
            <person name="Labutti K."/>
            <person name="Salamov A."/>
            <person name="Andreopoulos B."/>
            <person name="Baker S."/>
            <person name="Barry K."/>
            <person name="Bills G."/>
            <person name="Bluhm B."/>
            <person name="Cannon C."/>
            <person name="Castanera R."/>
            <person name="Culley D."/>
            <person name="Daum C."/>
            <person name="Ezra D."/>
            <person name="Gonzalez J."/>
            <person name="Henrissat B."/>
            <person name="Kuo A."/>
            <person name="Liang C."/>
            <person name="Lipzen A."/>
            <person name="Lutzoni F."/>
            <person name="Magnuson J."/>
            <person name="Mondo S."/>
            <person name="Nolan M."/>
            <person name="Ohm R."/>
            <person name="Pangilinan J."/>
            <person name="Park H.-J."/>
            <person name="Ramirez L."/>
            <person name="Alfaro M."/>
            <person name="Sun H."/>
            <person name="Tritt A."/>
            <person name="Yoshinaga Y."/>
            <person name="Zwiers L.-H."/>
            <person name="Turgeon B."/>
            <person name="Goodwin S."/>
            <person name="Spatafora J."/>
            <person name="Crous P."/>
            <person name="Grigoriev I."/>
        </authorList>
    </citation>
    <scope>NUCLEOTIDE SEQUENCE</scope>
    <source>
        <strain evidence="4">CBS 113389</strain>
    </source>
</reference>
<keyword evidence="1" id="KW-0378">Hydrolase</keyword>
<feature type="compositionally biased region" description="Basic and acidic residues" evidence="2">
    <location>
        <begin position="124"/>
        <end position="142"/>
    </location>
</feature>
<feature type="compositionally biased region" description="Polar residues" evidence="2">
    <location>
        <begin position="108"/>
        <end position="119"/>
    </location>
</feature>
<dbReference type="RefSeq" id="XP_033591182.1">
    <property type="nucleotide sequence ID" value="XM_033729421.1"/>
</dbReference>
<dbReference type="GeneID" id="54470423"/>
<dbReference type="OrthoDB" id="288987at2759"/>
<gene>
    <name evidence="4" type="ORF">BDY17DRAFT_132144</name>
</gene>
<evidence type="ECO:0000313" key="4">
    <source>
        <dbReference type="EMBL" id="KAF2484613.1"/>
    </source>
</evidence>
<dbReference type="InterPro" id="IPR012462">
    <property type="entry name" value="UFSP1/2_DUB_cat"/>
</dbReference>
<evidence type="ECO:0000256" key="2">
    <source>
        <dbReference type="SAM" id="MobiDB-lite"/>
    </source>
</evidence>
<feature type="compositionally biased region" description="Basic and acidic residues" evidence="2">
    <location>
        <begin position="166"/>
        <end position="180"/>
    </location>
</feature>